<reference evidence="5" key="1">
    <citation type="submission" date="2018-05" db="EMBL/GenBank/DDBJ databases">
        <authorList>
            <person name="Lanie J.A."/>
            <person name="Ng W.-L."/>
            <person name="Kazmierczak K.M."/>
            <person name="Andrzejewski T.M."/>
            <person name="Davidsen T.M."/>
            <person name="Wayne K.J."/>
            <person name="Tettelin H."/>
            <person name="Glass J.I."/>
            <person name="Rusch D."/>
            <person name="Podicherti R."/>
            <person name="Tsui H.-C.T."/>
            <person name="Winkler M.E."/>
        </authorList>
    </citation>
    <scope>NUCLEOTIDE SEQUENCE</scope>
</reference>
<dbReference type="AlphaFoldDB" id="A0A382XZB9"/>
<gene>
    <name evidence="5" type="ORF">METZ01_LOCUS428849</name>
</gene>
<dbReference type="Pfam" id="PF00501">
    <property type="entry name" value="AMP-binding"/>
    <property type="match status" value="1"/>
</dbReference>
<name>A0A382XZB9_9ZZZZ</name>
<sequence length="226" mass="24705">ASAPLAPEVHIQFEQKFGLRIIETMGLTETSSPILSNPLPPGLIKYGSPGIAWGNKVRIVDKQLKPLNANEEGEIAVRGTNVMKGYFKNPDATSDALVNGWLLTGDLGIMDEEGYVFVKGRTKELIIKGGENIAPREIDEALYEHPDVVDAAAFAVEESHYGQEVEACVSLVSGSSCSSNELVEFCRPRLGEFKTPRKIHIMEDLPKGPSGKIQRLRLAEMTQDLS</sequence>
<dbReference type="EMBL" id="UINC01171430">
    <property type="protein sequence ID" value="SVD75995.1"/>
    <property type="molecule type" value="Genomic_DNA"/>
</dbReference>
<evidence type="ECO:0000256" key="1">
    <source>
        <dbReference type="ARBA" id="ARBA00006432"/>
    </source>
</evidence>
<dbReference type="Gene3D" id="3.30.300.30">
    <property type="match status" value="1"/>
</dbReference>
<keyword evidence="2" id="KW-0436">Ligase</keyword>
<feature type="domain" description="AMP-binding enzyme C-terminal" evidence="4">
    <location>
        <begin position="137"/>
        <end position="212"/>
    </location>
</feature>
<dbReference type="GO" id="GO:0006631">
    <property type="term" value="P:fatty acid metabolic process"/>
    <property type="evidence" value="ECO:0007669"/>
    <property type="project" value="TreeGrafter"/>
</dbReference>
<accession>A0A382XZB9</accession>
<dbReference type="SUPFAM" id="SSF56801">
    <property type="entry name" value="Acetyl-CoA synthetase-like"/>
    <property type="match status" value="1"/>
</dbReference>
<feature type="domain" description="AMP-dependent synthetase/ligase" evidence="3">
    <location>
        <begin position="2"/>
        <end position="87"/>
    </location>
</feature>
<dbReference type="InterPro" id="IPR025110">
    <property type="entry name" value="AMP-bd_C"/>
</dbReference>
<evidence type="ECO:0000256" key="2">
    <source>
        <dbReference type="ARBA" id="ARBA00022598"/>
    </source>
</evidence>
<dbReference type="InterPro" id="IPR000873">
    <property type="entry name" value="AMP-dep_synth/lig_dom"/>
</dbReference>
<dbReference type="Gene3D" id="3.40.50.12780">
    <property type="entry name" value="N-terminal domain of ligase-like"/>
    <property type="match status" value="1"/>
</dbReference>
<dbReference type="PANTHER" id="PTHR43201:SF5">
    <property type="entry name" value="MEDIUM-CHAIN ACYL-COA LIGASE ACSF2, MITOCHONDRIAL"/>
    <property type="match status" value="1"/>
</dbReference>
<dbReference type="InterPro" id="IPR045851">
    <property type="entry name" value="AMP-bd_C_sf"/>
</dbReference>
<organism evidence="5">
    <name type="scientific">marine metagenome</name>
    <dbReference type="NCBI Taxonomy" id="408172"/>
    <lineage>
        <taxon>unclassified sequences</taxon>
        <taxon>metagenomes</taxon>
        <taxon>ecological metagenomes</taxon>
    </lineage>
</organism>
<comment type="similarity">
    <text evidence="1">Belongs to the ATP-dependent AMP-binding enzyme family.</text>
</comment>
<evidence type="ECO:0000259" key="3">
    <source>
        <dbReference type="Pfam" id="PF00501"/>
    </source>
</evidence>
<evidence type="ECO:0000259" key="4">
    <source>
        <dbReference type="Pfam" id="PF13193"/>
    </source>
</evidence>
<dbReference type="InterPro" id="IPR042099">
    <property type="entry name" value="ANL_N_sf"/>
</dbReference>
<dbReference type="GO" id="GO:0031956">
    <property type="term" value="F:medium-chain fatty acid-CoA ligase activity"/>
    <property type="evidence" value="ECO:0007669"/>
    <property type="project" value="TreeGrafter"/>
</dbReference>
<dbReference type="Pfam" id="PF13193">
    <property type="entry name" value="AMP-binding_C"/>
    <property type="match status" value="1"/>
</dbReference>
<evidence type="ECO:0008006" key="6">
    <source>
        <dbReference type="Google" id="ProtNLM"/>
    </source>
</evidence>
<proteinExistence type="inferred from homology"/>
<evidence type="ECO:0000313" key="5">
    <source>
        <dbReference type="EMBL" id="SVD75995.1"/>
    </source>
</evidence>
<dbReference type="PANTHER" id="PTHR43201">
    <property type="entry name" value="ACYL-COA SYNTHETASE"/>
    <property type="match status" value="1"/>
</dbReference>
<protein>
    <recommendedName>
        <fullName evidence="6">AMP-dependent synthetase/ligase domain-containing protein</fullName>
    </recommendedName>
</protein>
<feature type="non-terminal residue" evidence="5">
    <location>
        <position position="1"/>
    </location>
</feature>